<protein>
    <submittedName>
        <fullName evidence="1">Uncharacterized protein</fullName>
    </submittedName>
</protein>
<keyword evidence="2" id="KW-1185">Reference proteome</keyword>
<comment type="caution">
    <text evidence="1">The sequence shown here is derived from an EMBL/GenBank/DDBJ whole genome shotgun (WGS) entry which is preliminary data.</text>
</comment>
<sequence>MLVDQLWDLAHIPRAESLICDLGPSFPELAATIGDGRGVVASVQHRGGAPSAGGEGIWWWRDDIPSGFPFLGEGMRVRLMPLLEGVPCRVHGMVLNGRTAVFPPLELLSLPRPDRGTFLWAGAVPLGRTEPELEKAARRAGAFLDGAFAYRGPFAADGILTAYGFLPTELTTRLTSAFEGSDPFVRVMLHAATILARENADLPAIEELAAAALTSSRIDIYGLATRASEDASECSLAWAADGPHLSAQPVHGHMTLRPWVRGWQLHARLNLADLPGRPVGMYAPQLFALADKTFGTDFGTVTPPFGVTVPAPRLP</sequence>
<accession>A0A5M3W8J5</accession>
<organism evidence="1 2">
    <name type="scientific">Acrocarpospora corrugata</name>
    <dbReference type="NCBI Taxonomy" id="35763"/>
    <lineage>
        <taxon>Bacteria</taxon>
        <taxon>Bacillati</taxon>
        <taxon>Actinomycetota</taxon>
        <taxon>Actinomycetes</taxon>
        <taxon>Streptosporangiales</taxon>
        <taxon>Streptosporangiaceae</taxon>
        <taxon>Acrocarpospora</taxon>
    </lineage>
</organism>
<evidence type="ECO:0000313" key="2">
    <source>
        <dbReference type="Proteomes" id="UP000334990"/>
    </source>
</evidence>
<name>A0A5M3W8J5_9ACTN</name>
<reference evidence="1 2" key="1">
    <citation type="submission" date="2019-10" db="EMBL/GenBank/DDBJ databases">
        <title>Whole genome shotgun sequence of Acrocarpospora corrugata NBRC 13972.</title>
        <authorList>
            <person name="Ichikawa N."/>
            <person name="Kimura A."/>
            <person name="Kitahashi Y."/>
            <person name="Komaki H."/>
            <person name="Oguchi A."/>
        </authorList>
    </citation>
    <scope>NUCLEOTIDE SEQUENCE [LARGE SCALE GENOMIC DNA]</scope>
    <source>
        <strain evidence="1 2">NBRC 13972</strain>
    </source>
</reference>
<dbReference type="EMBL" id="BLAD01000068">
    <property type="protein sequence ID" value="GES03421.1"/>
    <property type="molecule type" value="Genomic_DNA"/>
</dbReference>
<evidence type="ECO:0000313" key="1">
    <source>
        <dbReference type="EMBL" id="GES03421.1"/>
    </source>
</evidence>
<dbReference type="RefSeq" id="WP_170317099.1">
    <property type="nucleotide sequence ID" value="NZ_BAAABN010000068.1"/>
</dbReference>
<proteinExistence type="predicted"/>
<gene>
    <name evidence="1" type="ORF">Acor_54870</name>
</gene>
<dbReference type="Proteomes" id="UP000334990">
    <property type="component" value="Unassembled WGS sequence"/>
</dbReference>
<dbReference type="AlphaFoldDB" id="A0A5M3W8J5"/>